<accession>A0ABQ5JN50</accession>
<dbReference type="SUPFAM" id="SSF53474">
    <property type="entry name" value="alpha/beta-Hydrolases"/>
    <property type="match status" value="1"/>
</dbReference>
<dbReference type="Proteomes" id="UP001628078">
    <property type="component" value="Unassembled WGS sequence"/>
</dbReference>
<dbReference type="RefSeq" id="WP_407883008.1">
    <property type="nucleotide sequence ID" value="NZ_BQXO01000002.1"/>
</dbReference>
<evidence type="ECO:0000313" key="2">
    <source>
        <dbReference type="Proteomes" id="UP001628078"/>
    </source>
</evidence>
<dbReference type="EMBL" id="BQXO01000002">
    <property type="protein sequence ID" value="GKT05620.1"/>
    <property type="molecule type" value="Genomic_DNA"/>
</dbReference>
<keyword evidence="2" id="KW-1185">Reference proteome</keyword>
<proteinExistence type="predicted"/>
<sequence length="285" mass="32029">MHRRIWTIAGAIILVLGASFTLFKKVTSIGVAPEPLTAAKVSATVHQTHIPTIFMPGWGTSANSFNQMIGYMQEQHTAGKVMRINVDWLGHIHVYGRLKATDVNPLIQVTFSRNLANTYQPQVKWLNQILILLKHRYGMTQYNAVGHSWGGSALVSQLIRYGNDTRLPRLNRMVLLGTPVDEGANHAKDLFSNGKPKRPTRIYRQSMADAPHLLANRNAQIDNVYGSTDGEDTDNAVPIVQAQSLRYLTAGRIPNYHEILLKHMNHHQIHTTVRSFKLVTKLLFN</sequence>
<comment type="caution">
    <text evidence="1">The sequence shown here is derived from an EMBL/GenBank/DDBJ whole genome shotgun (WGS) entry which is preliminary data.</text>
</comment>
<name>A0ABQ5JN50_9LACO</name>
<reference evidence="1 2" key="1">
    <citation type="submission" date="2022-03" db="EMBL/GenBank/DDBJ databases">
        <title>Draft genome sequence of Furfurilactobacillus curtus JCM 31185.</title>
        <authorList>
            <person name="Suzuki S."/>
            <person name="Endo A."/>
            <person name="Kajikawa A."/>
        </authorList>
    </citation>
    <scope>NUCLEOTIDE SEQUENCE [LARGE SCALE GENOMIC DNA]</scope>
    <source>
        <strain evidence="1 2">JCM 31185</strain>
    </source>
</reference>
<protein>
    <recommendedName>
        <fullName evidence="3">Alpha/beta hydrolase</fullName>
    </recommendedName>
</protein>
<organism evidence="1 2">
    <name type="scientific">Furfurilactobacillus curtus</name>
    <dbReference type="NCBI Taxonomy" id="1746200"/>
    <lineage>
        <taxon>Bacteria</taxon>
        <taxon>Bacillati</taxon>
        <taxon>Bacillota</taxon>
        <taxon>Bacilli</taxon>
        <taxon>Lactobacillales</taxon>
        <taxon>Lactobacillaceae</taxon>
        <taxon>Furfurilactobacillus</taxon>
    </lineage>
</organism>
<dbReference type="Gene3D" id="3.40.50.1820">
    <property type="entry name" value="alpha/beta hydrolase"/>
    <property type="match status" value="1"/>
</dbReference>
<dbReference type="InterPro" id="IPR029058">
    <property type="entry name" value="AB_hydrolase_fold"/>
</dbReference>
<dbReference type="InterPro" id="IPR010315">
    <property type="entry name" value="DUF915_hydro-like"/>
</dbReference>
<dbReference type="Pfam" id="PF06028">
    <property type="entry name" value="DUF915"/>
    <property type="match status" value="1"/>
</dbReference>
<evidence type="ECO:0000313" key="1">
    <source>
        <dbReference type="EMBL" id="GKT05620.1"/>
    </source>
</evidence>
<gene>
    <name evidence="1" type="ORF">JCM31185_09080</name>
</gene>
<evidence type="ECO:0008006" key="3">
    <source>
        <dbReference type="Google" id="ProtNLM"/>
    </source>
</evidence>